<dbReference type="FunFam" id="3.30.300.30:FF:000010">
    <property type="entry name" value="Enterobactin synthetase component F"/>
    <property type="match status" value="2"/>
</dbReference>
<dbReference type="Gene3D" id="3.30.300.30">
    <property type="match status" value="3"/>
</dbReference>
<name>A0A3D9H8L7_9PROT</name>
<keyword evidence="2" id="KW-0596">Phosphopantetheine</keyword>
<dbReference type="CDD" id="cd17643">
    <property type="entry name" value="A_NRPS_Cytc1-like"/>
    <property type="match status" value="1"/>
</dbReference>
<dbReference type="FunFam" id="3.40.50.12780:FF:000012">
    <property type="entry name" value="Non-ribosomal peptide synthetase"/>
    <property type="match status" value="1"/>
</dbReference>
<dbReference type="PROSITE" id="PS50075">
    <property type="entry name" value="CARRIER"/>
    <property type="match status" value="3"/>
</dbReference>
<dbReference type="PROSITE" id="PS00455">
    <property type="entry name" value="AMP_BINDING"/>
    <property type="match status" value="3"/>
</dbReference>
<dbReference type="InterPro" id="IPR023213">
    <property type="entry name" value="CAT-like_dom_sf"/>
</dbReference>
<dbReference type="InterPro" id="IPR036736">
    <property type="entry name" value="ACP-like_sf"/>
</dbReference>
<organism evidence="6 7">
    <name type="scientific">Aestuariispira insulae</name>
    <dbReference type="NCBI Taxonomy" id="1461337"/>
    <lineage>
        <taxon>Bacteria</taxon>
        <taxon>Pseudomonadati</taxon>
        <taxon>Pseudomonadota</taxon>
        <taxon>Alphaproteobacteria</taxon>
        <taxon>Rhodospirillales</taxon>
        <taxon>Kiloniellaceae</taxon>
        <taxon>Aestuariispira</taxon>
    </lineage>
</organism>
<feature type="domain" description="Carrier" evidence="5">
    <location>
        <begin position="547"/>
        <end position="622"/>
    </location>
</feature>
<dbReference type="InterPro" id="IPR009081">
    <property type="entry name" value="PP-bd_ACP"/>
</dbReference>
<gene>
    <name evidence="6" type="ORF">DFP90_11175</name>
</gene>
<sequence length="2790" mass="308624">MQNKFSDGTDAQNVIIAQDLISSSQLKDGDAPGGQPETVLSHIAEIAASAPDRPALVCRNREISYRTLIHSSALIAAAIHQHQIAQGDFVAICMNRSPDMVMASLAVMRAGAAYIPLSPDYPVDRLCYMLRDSGPKMILCDDENLDHVTNLIDQAGQSIPVKTLAALEKTGDDIAQEPSGEWHDPSASDLAYVIYTSGSTGQPKGVMIEHGGLANLARAQADLFHMTKEARVLQFAPFSFDASVSEIFVTLASGAALCFEDPDQILAGEALIEALTAFRISHVTLPPAVLARLDDCHGFETVKVLVTAGEAPSWPMVRRWSEGRTYINAYGPTESTVCATAIQLGPDEDQNGPVPIGYPMAGIDILLLDDHLVPVSKGQQGRIWIGGAGLARGYLNRPDLTADRFHTIPGHQGRYYDSGDLGRLGENGRLEYLGRDDDQVKIRGFRVECSEVENTVLALEQVRAAVVTALRSASGENRLICHFTPAIGHNADRESLTAILRKTLPDFMIPSAFIAMDRLPTSPSGKIDRKRLPEPARVDFGTNDFLVPNAGLESEIADIWRTVTGLDQVGRNDTLASLGGNSLDAVQFLTRIRNRFGPVLQLREIFQGITVGDITQKIEKHSTVESAHLRELIEFDAFKEHDCYPLSRQQSGVWLLEQLAPNSLAYNAQCVIRIRGNLDKNRLQQALDEVVARHDIFRTSFHMDEDGNPFQKVHASAPASLTERPLEQNGGDMEAALQAAVSEEVSKPFTLDQLPLVRWVLFRLTATDHALLHIEHHFVHDGWSANLFLKEMLAIYDRIGDGAPADRALVTPPAQYRHYVAWQKSDAAKATYQRQLDFWCTKLEGAPTRLDMLTDFPRPARMSFNGRQIRHEMPVDLFHRLSDFCARENVTLYSALMAAFQILLAQQAGQQDFLIGSAVANRKSSASEEMIGMFVNSVVIRSDLPGAASFRDLLSRVVGTVADAYDNEELPFEEIVHTLQPDRTPDRNPMFQVGFSFHNSDLPELKRDDFDLSLFEAYSNNSCKFDFEIVMLPRAAARQESQGDASTITFLWNYATDLFREETMRGMLDRYLKLLDRCLRDPAQPVASLQSPTPDEIQEMIQNWAAKATHPEGKLLHQPFEEMAKLQPDRTALRLDGGTLDYQSLETQASQLAKALQDRDIGPGDKVGLCMDRSFDLIIAMLAILKSGAAYLPIDPAIPQHRMAFILDDAKPAAVLCDATGRKQLDQIAAGNSILTLLDIADTRREGAVQPLDSLAPVDIRPDSLAYIIYTSGSTGKPKGVMIEHRQAARLFDSCRAHFDFGPDDVWTLFHSYAFDFSVWEIFGAVGHGGTLIIVPKETTRSPDRFYRLCCQEKVSILNQTPSAFRAFMAAQREAGAEHSLREVIFGGEGLDAGMLVPWYGEAANRNCRLVNMYGITEITVHATFLALSPEYCRQKTTGSPIGRPLDDLSFYILDEDLKPVLPGRAGEIHIGGAGVARGYLNRPDLNQARFIANPHHPQERLYKTGDLARYLADGTIEYLGRNDDQVKIRGYRIELGEIENRVSTHPDVANCVTSTHDLPDGTRMLVAYCIIPEGASFPERSELEQHLAAFLPDYMIPAAFIEIDQIPLTTNGKLDRKALPSPEMPRNIQTDHQPPQTKEEEILASVWSTILEREAIGRTDHFFELGGHSLLAVRVQASLRKAGYQVDAASLLTHPVLEKQALHLRPLTGASDPEPGQHIAPTGVISPKDLDLVFLEQADLDQIGQMVPGGLENVADIYPLTPLQEGILFHHQISRDSDPYLLWHLNRFDSRQDLDRYLTALQKVIQRHDILRTAFIWQGLHMPIQVVLRQVTLSVETVSIPPATDDPRAYLIDHYGSRQNLMDLTQAPLLRIYLAPEGDGWLALMQFHHLIDDNSSLKQMQSEILTDLEGDFDRLPPALPFRNYVALAADPAEKERHRRYFETLLSDFETPTIPFGQSDIYDDGGSVTERRLHLEDELAGRIYQTCRSYRASPAALFHMAWAQVMAQTSGQLDVVFGTVLFGRLQGMAGAERILGPFINTLPFRVRLDETPAARMLTEVQDQLSQLLQHEAASLAQAQQCSEIRAPLPLFASLLNYRHSDRMEQTDTNRDIRNLPGSRFLGAEERSNYPLMLAVDDSRDGFRVTLQARSGIDADLVMNSLLERLQEMTRELDKPTEAPACRIRLPENTLAQPQHPAIPILNRVSEQAGLTPDKTAISAPDGCFTYGELERYSDQLAGLLKKSGFGSRSKAAICLPRTRWIPVALLAVMKAGGCFIPLDPAHPEQRLAQALADSRPDQIICDQLSVETANRANALAGQPAQTTDLSAHDLSGRESFSPRAAATDDPAYIIYTSGSTGTPKGVVIPNSALSNYVQGLATGEPLNETDKVLCTTSLSFDISFREIFWPLTEGASLVIAETANLLDPGRLSDLIRGESITHCQFVPSLLRHFLEDGSAGTCTSLQQVDSGGEALPVALARIFHQQLPFARLINHYGPTEATIYCCWHEVTAESLVSEEEGAIVSIGSAQYGNAVHILDDYGNILPAGVEGELCIAGPGLAIGYHNRPDLTDQAFQQRGGLRIYRTGDRAIGNPDGSFRYRGREDHQLKIRGYRIEAGEIEYQLEQHDDIRQAIATAHPDASGNQQLIAYFLPEDQAMVPDGQALRQHLEQCLPPYMVPGHFIRLESIPLTRNGKLDRSALPAPGYREEITARPETALEIAVAEIWCGLLDLDQIGLDDSFFDCGGHSLLAARMTAQIRDLLGAEIPLRSFFERPTIRGLLDHIFGEIDAEAAS</sequence>
<evidence type="ECO:0000256" key="1">
    <source>
        <dbReference type="ARBA" id="ARBA00001957"/>
    </source>
</evidence>
<dbReference type="Pfam" id="PF00550">
    <property type="entry name" value="PP-binding"/>
    <property type="match status" value="3"/>
</dbReference>
<dbReference type="RefSeq" id="WP_115938417.1">
    <property type="nucleotide sequence ID" value="NZ_QRDW01000011.1"/>
</dbReference>
<dbReference type="EMBL" id="QRDW01000011">
    <property type="protein sequence ID" value="RED45828.1"/>
    <property type="molecule type" value="Genomic_DNA"/>
</dbReference>
<dbReference type="SUPFAM" id="SSF56801">
    <property type="entry name" value="Acetyl-CoA synthetase-like"/>
    <property type="match status" value="3"/>
</dbReference>
<dbReference type="OrthoDB" id="9770470at2"/>
<dbReference type="GO" id="GO:0005737">
    <property type="term" value="C:cytoplasm"/>
    <property type="evidence" value="ECO:0007669"/>
    <property type="project" value="TreeGrafter"/>
</dbReference>
<evidence type="ECO:0000256" key="2">
    <source>
        <dbReference type="ARBA" id="ARBA00022450"/>
    </source>
</evidence>
<dbReference type="InterPro" id="IPR001242">
    <property type="entry name" value="Condensation_dom"/>
</dbReference>
<dbReference type="Pfam" id="PF00668">
    <property type="entry name" value="Condensation"/>
    <property type="match status" value="2"/>
</dbReference>
<dbReference type="PANTHER" id="PTHR45527">
    <property type="entry name" value="NONRIBOSOMAL PEPTIDE SYNTHETASE"/>
    <property type="match status" value="1"/>
</dbReference>
<dbReference type="SMART" id="SM00823">
    <property type="entry name" value="PKS_PP"/>
    <property type="match status" value="3"/>
</dbReference>
<dbReference type="InterPro" id="IPR045851">
    <property type="entry name" value="AMP-bd_C_sf"/>
</dbReference>
<dbReference type="Pfam" id="PF13193">
    <property type="entry name" value="AMP-binding_C"/>
    <property type="match status" value="3"/>
</dbReference>
<comment type="caution">
    <text evidence="6">The sequence shown here is derived from an EMBL/GenBank/DDBJ whole genome shotgun (WGS) entry which is preliminary data.</text>
</comment>
<feature type="domain" description="Carrier" evidence="5">
    <location>
        <begin position="1635"/>
        <end position="1709"/>
    </location>
</feature>
<dbReference type="InterPro" id="IPR025110">
    <property type="entry name" value="AMP-bd_C"/>
</dbReference>
<keyword evidence="3" id="KW-0597">Phosphoprotein</keyword>
<protein>
    <submittedName>
        <fullName evidence="6">Amino acid adenylation domain-containing protein</fullName>
    </submittedName>
</protein>
<dbReference type="CDD" id="cd05930">
    <property type="entry name" value="A_NRPS"/>
    <property type="match status" value="2"/>
</dbReference>
<dbReference type="NCBIfam" id="TIGR01733">
    <property type="entry name" value="AA-adenyl-dom"/>
    <property type="match status" value="3"/>
</dbReference>
<dbReference type="InterPro" id="IPR020845">
    <property type="entry name" value="AMP-binding_CS"/>
</dbReference>
<accession>A0A3D9H8L7</accession>
<dbReference type="InterPro" id="IPR042099">
    <property type="entry name" value="ANL_N_sf"/>
</dbReference>
<dbReference type="SUPFAM" id="SSF52777">
    <property type="entry name" value="CoA-dependent acyltransferases"/>
    <property type="match status" value="4"/>
</dbReference>
<dbReference type="CDD" id="cd19544">
    <property type="entry name" value="E-C_NRPS"/>
    <property type="match status" value="1"/>
</dbReference>
<evidence type="ECO:0000259" key="5">
    <source>
        <dbReference type="PROSITE" id="PS50075"/>
    </source>
</evidence>
<evidence type="ECO:0000313" key="7">
    <source>
        <dbReference type="Proteomes" id="UP000256845"/>
    </source>
</evidence>
<proteinExistence type="predicted"/>
<dbReference type="InterPro" id="IPR006162">
    <property type="entry name" value="Ppantetheine_attach_site"/>
</dbReference>
<comment type="cofactor">
    <cofactor evidence="1">
        <name>pantetheine 4'-phosphate</name>
        <dbReference type="ChEBI" id="CHEBI:47942"/>
    </cofactor>
</comment>
<dbReference type="GO" id="GO:0043041">
    <property type="term" value="P:amino acid activation for nonribosomal peptide biosynthetic process"/>
    <property type="evidence" value="ECO:0007669"/>
    <property type="project" value="TreeGrafter"/>
</dbReference>
<feature type="region of interest" description="Disordered" evidence="4">
    <location>
        <begin position="1618"/>
        <end position="1639"/>
    </location>
</feature>
<dbReference type="GO" id="GO:0044550">
    <property type="term" value="P:secondary metabolite biosynthetic process"/>
    <property type="evidence" value="ECO:0007669"/>
    <property type="project" value="UniProtKB-ARBA"/>
</dbReference>
<dbReference type="PANTHER" id="PTHR45527:SF1">
    <property type="entry name" value="FATTY ACID SYNTHASE"/>
    <property type="match status" value="1"/>
</dbReference>
<dbReference type="Pfam" id="PF00501">
    <property type="entry name" value="AMP-binding"/>
    <property type="match status" value="3"/>
</dbReference>
<dbReference type="CDD" id="cd19531">
    <property type="entry name" value="LCL_NRPS-like"/>
    <property type="match status" value="1"/>
</dbReference>
<dbReference type="FunFam" id="3.40.50.980:FF:000002">
    <property type="entry name" value="Enterobactin synthetase component F"/>
    <property type="match status" value="1"/>
</dbReference>
<dbReference type="InterPro" id="IPR010071">
    <property type="entry name" value="AA_adenyl_dom"/>
</dbReference>
<dbReference type="InterPro" id="IPR020806">
    <property type="entry name" value="PKS_PP-bd"/>
</dbReference>
<dbReference type="Gene3D" id="3.40.50.12780">
    <property type="entry name" value="N-terminal domain of ligase-like"/>
    <property type="match status" value="3"/>
</dbReference>
<feature type="compositionally biased region" description="Polar residues" evidence="4">
    <location>
        <begin position="1628"/>
        <end position="1637"/>
    </location>
</feature>
<dbReference type="Proteomes" id="UP000256845">
    <property type="component" value="Unassembled WGS sequence"/>
</dbReference>
<feature type="domain" description="Carrier" evidence="5">
    <location>
        <begin position="2709"/>
        <end position="2784"/>
    </location>
</feature>
<keyword evidence="7" id="KW-1185">Reference proteome</keyword>
<dbReference type="NCBIfam" id="NF003417">
    <property type="entry name" value="PRK04813.1"/>
    <property type="match status" value="3"/>
</dbReference>
<evidence type="ECO:0000256" key="4">
    <source>
        <dbReference type="SAM" id="MobiDB-lite"/>
    </source>
</evidence>
<evidence type="ECO:0000256" key="3">
    <source>
        <dbReference type="ARBA" id="ARBA00022553"/>
    </source>
</evidence>
<dbReference type="Gene3D" id="3.30.559.30">
    <property type="entry name" value="Nonribosomal peptide synthetase, condensation domain"/>
    <property type="match status" value="2"/>
</dbReference>
<dbReference type="GO" id="GO:0003824">
    <property type="term" value="F:catalytic activity"/>
    <property type="evidence" value="ECO:0007669"/>
    <property type="project" value="InterPro"/>
</dbReference>
<dbReference type="FunFam" id="3.40.50.980:FF:000001">
    <property type="entry name" value="Non-ribosomal peptide synthetase"/>
    <property type="match status" value="2"/>
</dbReference>
<dbReference type="Gene3D" id="3.30.559.10">
    <property type="entry name" value="Chloramphenicol acetyltransferase-like domain"/>
    <property type="match status" value="2"/>
</dbReference>
<dbReference type="GO" id="GO:0031177">
    <property type="term" value="F:phosphopantetheine binding"/>
    <property type="evidence" value="ECO:0007669"/>
    <property type="project" value="InterPro"/>
</dbReference>
<dbReference type="SUPFAM" id="SSF47336">
    <property type="entry name" value="ACP-like"/>
    <property type="match status" value="3"/>
</dbReference>
<dbReference type="Gene3D" id="1.10.1200.10">
    <property type="entry name" value="ACP-like"/>
    <property type="match status" value="3"/>
</dbReference>
<dbReference type="InterPro" id="IPR000873">
    <property type="entry name" value="AMP-dep_synth/lig_dom"/>
</dbReference>
<reference evidence="6 7" key="1">
    <citation type="submission" date="2018-07" db="EMBL/GenBank/DDBJ databases">
        <title>Genomic Encyclopedia of Type Strains, Phase III (KMG-III): the genomes of soil and plant-associated and newly described type strains.</title>
        <authorList>
            <person name="Whitman W."/>
        </authorList>
    </citation>
    <scope>NUCLEOTIDE SEQUENCE [LARGE SCALE GENOMIC DNA]</scope>
    <source>
        <strain evidence="6 7">CECT 8488</strain>
    </source>
</reference>
<evidence type="ECO:0000313" key="6">
    <source>
        <dbReference type="EMBL" id="RED45828.1"/>
    </source>
</evidence>
<dbReference type="PROSITE" id="PS00012">
    <property type="entry name" value="PHOSPHOPANTETHEINE"/>
    <property type="match status" value="1"/>
</dbReference>